<dbReference type="Gene3D" id="3.40.1580.10">
    <property type="entry name" value="SMI1/KNR4-like"/>
    <property type="match status" value="1"/>
</dbReference>
<evidence type="ECO:0000259" key="1">
    <source>
        <dbReference type="Pfam" id="PF09346"/>
    </source>
</evidence>
<dbReference type="SUPFAM" id="SSF160631">
    <property type="entry name" value="SMI1/KNR4-like"/>
    <property type="match status" value="1"/>
</dbReference>
<dbReference type="RefSeq" id="WP_089837779.1">
    <property type="nucleotide sequence ID" value="NZ_FNBN01000011.1"/>
</dbReference>
<sequence length="191" mass="21575">MEKQLQAISTAMGLQFPESYINFMVQHQVVDSKLLNDLTLVYGTTDIASRNLDYEISAYLPGYLLIGNDGGDNGIVIKADGSSDSNIYLCPLGSLAEEDLAIIAYDINEWASRNYDAVNVLQESSSIREFHESDIFKLRLKYAELKSALKDIEDRKSRGILSLKDYLLEKRVAQQALNNFEVLHEGKQYRL</sequence>
<dbReference type="EMBL" id="FNBN01000011">
    <property type="protein sequence ID" value="SDH34258.1"/>
    <property type="molecule type" value="Genomic_DNA"/>
</dbReference>
<evidence type="ECO:0000313" key="2">
    <source>
        <dbReference type="EMBL" id="SDH34258.1"/>
    </source>
</evidence>
<dbReference type="Pfam" id="PF09346">
    <property type="entry name" value="SMI1_KNR4"/>
    <property type="match status" value="1"/>
</dbReference>
<dbReference type="AlphaFoldDB" id="A0A1G8BMI6"/>
<feature type="domain" description="Knr4/Smi1-like" evidence="1">
    <location>
        <begin position="2"/>
        <end position="111"/>
    </location>
</feature>
<gene>
    <name evidence="2" type="ORF">SAMN04488121_11191</name>
</gene>
<dbReference type="InterPro" id="IPR037883">
    <property type="entry name" value="Knr4/Smi1-like_sf"/>
</dbReference>
<accession>A0A1G8BMI6</accession>
<dbReference type="OrthoDB" id="8444591at2"/>
<evidence type="ECO:0000313" key="3">
    <source>
        <dbReference type="Proteomes" id="UP000199045"/>
    </source>
</evidence>
<protein>
    <recommendedName>
        <fullName evidence="1">Knr4/Smi1-like domain-containing protein</fullName>
    </recommendedName>
</protein>
<name>A0A1G8BMI6_CHIFI</name>
<dbReference type="InterPro" id="IPR018958">
    <property type="entry name" value="Knr4/Smi1-like_dom"/>
</dbReference>
<dbReference type="Proteomes" id="UP000199045">
    <property type="component" value="Unassembled WGS sequence"/>
</dbReference>
<proteinExistence type="predicted"/>
<reference evidence="3" key="1">
    <citation type="submission" date="2016-10" db="EMBL/GenBank/DDBJ databases">
        <authorList>
            <person name="Varghese N."/>
            <person name="Submissions S."/>
        </authorList>
    </citation>
    <scope>NUCLEOTIDE SEQUENCE [LARGE SCALE GENOMIC DNA]</scope>
    <source>
        <strain evidence="3">DSM 527</strain>
    </source>
</reference>
<organism evidence="2 3">
    <name type="scientific">Chitinophaga filiformis</name>
    <name type="common">Myxococcus filiformis</name>
    <name type="synonym">Flexibacter filiformis</name>
    <dbReference type="NCBI Taxonomy" id="104663"/>
    <lineage>
        <taxon>Bacteria</taxon>
        <taxon>Pseudomonadati</taxon>
        <taxon>Bacteroidota</taxon>
        <taxon>Chitinophagia</taxon>
        <taxon>Chitinophagales</taxon>
        <taxon>Chitinophagaceae</taxon>
        <taxon>Chitinophaga</taxon>
    </lineage>
</organism>